<dbReference type="SUPFAM" id="SSF53448">
    <property type="entry name" value="Nucleotide-diphospho-sugar transferases"/>
    <property type="match status" value="1"/>
</dbReference>
<gene>
    <name evidence="2" type="ORF">HGMM_F51A06C34</name>
</gene>
<reference evidence="2" key="2">
    <citation type="journal article" date="2011" name="Nucleic Acids Res.">
        <title>Insights into the evolution of Archaea and eukaryotic protein modifier systems revealed by the genome of a novel archaeal group.</title>
        <authorList>
            <person name="Nunoura T."/>
            <person name="Takaki Y."/>
            <person name="Kakuta J."/>
            <person name="Nishi S."/>
            <person name="Sugahara J."/>
            <person name="Kazama H."/>
            <person name="Chee G."/>
            <person name="Hattori M."/>
            <person name="Kanai A."/>
            <person name="Atomi H."/>
            <person name="Takai K."/>
            <person name="Takami H."/>
        </authorList>
    </citation>
    <scope>NUCLEOTIDE SEQUENCE</scope>
</reference>
<dbReference type="EMBL" id="AP011887">
    <property type="protein sequence ID" value="BAJ49191.1"/>
    <property type="molecule type" value="Genomic_DNA"/>
</dbReference>
<dbReference type="InterPro" id="IPR029044">
    <property type="entry name" value="Nucleotide-diphossugar_trans"/>
</dbReference>
<accession>E6NA35</accession>
<name>E6NA35_CALS0</name>
<organism evidence="2">
    <name type="scientific">Caldiarchaeum subterraneum</name>
    <dbReference type="NCBI Taxonomy" id="311458"/>
    <lineage>
        <taxon>Archaea</taxon>
        <taxon>Nitrososphaerota</taxon>
        <taxon>Candidatus Caldarchaeales</taxon>
        <taxon>Candidatus Caldarchaeaceae</taxon>
        <taxon>Candidatus Caldarchaeum</taxon>
    </lineage>
</organism>
<feature type="transmembrane region" description="Helical" evidence="1">
    <location>
        <begin position="317"/>
        <end position="336"/>
    </location>
</feature>
<reference evidence="2" key="1">
    <citation type="journal article" date="2005" name="Environ. Microbiol.">
        <title>Genetic and functional properties of uncultivated thermophilic crenarchaeotes from a subsurface gold mine as revealed by analysis of genome fragments.</title>
        <authorList>
            <person name="Nunoura T."/>
            <person name="Hirayama H."/>
            <person name="Takami H."/>
            <person name="Oida H."/>
            <person name="Nishi S."/>
            <person name="Shimamura S."/>
            <person name="Suzuki Y."/>
            <person name="Inagaki F."/>
            <person name="Takai K."/>
            <person name="Nealson K.H."/>
            <person name="Horikoshi K."/>
        </authorList>
    </citation>
    <scope>NUCLEOTIDE SEQUENCE</scope>
</reference>
<evidence type="ECO:0000313" key="2">
    <source>
        <dbReference type="EMBL" id="BAJ49191.1"/>
    </source>
</evidence>
<sequence>MSTDHVEGVDINMGDRAPVVCVVTIYHKLGGGVLRSVLESIERLRYPREKIILLMIDNYSRDGAFEFVNGWLLERVGLYRGVVHIRARGNPARLRNVALLTAMRLGVELFSFIDSDILVDSDFLNRALETMIQYEGLKRVFSVSMVWDVGLENLDWLEKLYVKWFKGRKIVRKGVFEGEAINTSACLINLGRVCDVGFFDEDVWFIEDLDWGRRVTRKGYVCLFDDRVVLLHLRKYSLKEFRKYFMRGALAEAKLFLKNGLGWRAARRVLYWCGVLAGFSLVWVSPWPALVLAAVGYGVYFRRARGWGKLFLYPVSLPFNILKSFGLGVAMMYWVLKGGYSAERVTVLGEPDWEVVLWNVSQRST</sequence>
<dbReference type="Gene3D" id="3.90.550.10">
    <property type="entry name" value="Spore Coat Polysaccharide Biosynthesis Protein SpsA, Chain A"/>
    <property type="match status" value="1"/>
</dbReference>
<evidence type="ECO:0008006" key="3">
    <source>
        <dbReference type="Google" id="ProtNLM"/>
    </source>
</evidence>
<dbReference type="AlphaFoldDB" id="E6NA35"/>
<keyword evidence="1" id="KW-0812">Transmembrane</keyword>
<protein>
    <recommendedName>
        <fullName evidence="3">Glycosyltransferase family 2 protein</fullName>
    </recommendedName>
</protein>
<feature type="transmembrane region" description="Helical" evidence="1">
    <location>
        <begin position="269"/>
        <end position="297"/>
    </location>
</feature>
<keyword evidence="1" id="KW-0472">Membrane</keyword>
<keyword evidence="1" id="KW-1133">Transmembrane helix</keyword>
<proteinExistence type="predicted"/>
<evidence type="ECO:0000256" key="1">
    <source>
        <dbReference type="SAM" id="Phobius"/>
    </source>
</evidence>